<gene>
    <name evidence="1" type="ORF">SAMN02745229_01431</name>
</gene>
<name>A0A1M5YEZ2_BUTFI</name>
<dbReference type="AlphaFoldDB" id="A0A1M5YEZ2"/>
<dbReference type="EMBL" id="FQXK01000011">
    <property type="protein sequence ID" value="SHI10587.1"/>
    <property type="molecule type" value="Genomic_DNA"/>
</dbReference>
<reference evidence="2" key="1">
    <citation type="submission" date="2016-11" db="EMBL/GenBank/DDBJ databases">
        <authorList>
            <person name="Varghese N."/>
            <person name="Submissions S."/>
        </authorList>
    </citation>
    <scope>NUCLEOTIDE SEQUENCE [LARGE SCALE GENOMIC DNA]</scope>
    <source>
        <strain evidence="2">DSM 3071</strain>
    </source>
</reference>
<dbReference type="OrthoDB" id="3190733at2"/>
<sequence>MSNTNYTEPIDIEYVENSTPLQSSKINTDHYNDTAFSNNSSYIINKIQKQIECLDMELYSFGFTFEDISQTSPHKKKDKYACADMIRTIIDDRAMMRTMLQKGYLPIRLLSKKTNRSPKLIASFEGYVVMASLILTGNYPDLKPYFDYVLYDEL</sequence>
<protein>
    <submittedName>
        <fullName evidence="1">Uncharacterized protein</fullName>
    </submittedName>
</protein>
<dbReference type="STRING" id="1121131.SAMN02745229_01431"/>
<dbReference type="Proteomes" id="UP000184278">
    <property type="component" value="Unassembled WGS sequence"/>
</dbReference>
<dbReference type="GeneID" id="89508581"/>
<accession>A0A1M5YEZ2</accession>
<evidence type="ECO:0000313" key="1">
    <source>
        <dbReference type="EMBL" id="SHI10587.1"/>
    </source>
</evidence>
<proteinExistence type="predicted"/>
<keyword evidence="2" id="KW-1185">Reference proteome</keyword>
<dbReference type="RefSeq" id="WP_073386660.1">
    <property type="nucleotide sequence ID" value="NZ_FQXK01000011.1"/>
</dbReference>
<evidence type="ECO:0000313" key="2">
    <source>
        <dbReference type="Proteomes" id="UP000184278"/>
    </source>
</evidence>
<organism evidence="1 2">
    <name type="scientific">Butyrivibrio fibrisolvens DSM 3071</name>
    <dbReference type="NCBI Taxonomy" id="1121131"/>
    <lineage>
        <taxon>Bacteria</taxon>
        <taxon>Bacillati</taxon>
        <taxon>Bacillota</taxon>
        <taxon>Clostridia</taxon>
        <taxon>Lachnospirales</taxon>
        <taxon>Lachnospiraceae</taxon>
        <taxon>Butyrivibrio</taxon>
    </lineage>
</organism>